<dbReference type="CDD" id="cd01359">
    <property type="entry name" value="Argininosuccinate_lyase"/>
    <property type="match status" value="1"/>
</dbReference>
<evidence type="ECO:0000259" key="6">
    <source>
        <dbReference type="Pfam" id="PF00206"/>
    </source>
</evidence>
<dbReference type="EC" id="4.3.2.1" evidence="3 5"/>
<comment type="catalytic activity">
    <reaction evidence="1 5">
        <text>2-(N(omega)-L-arginino)succinate = fumarate + L-arginine</text>
        <dbReference type="Rhea" id="RHEA:24020"/>
        <dbReference type="ChEBI" id="CHEBI:29806"/>
        <dbReference type="ChEBI" id="CHEBI:32682"/>
        <dbReference type="ChEBI" id="CHEBI:57472"/>
        <dbReference type="EC" id="4.3.2.1"/>
    </reaction>
</comment>
<dbReference type="PROSITE" id="PS00163">
    <property type="entry name" value="FUMARATE_LYASES"/>
    <property type="match status" value="1"/>
</dbReference>
<keyword evidence="5" id="KW-0028">Amino-acid biosynthesis</keyword>
<dbReference type="Gene3D" id="1.10.275.10">
    <property type="entry name" value="Fumarase/aspartase (N-terminal domain)"/>
    <property type="match status" value="1"/>
</dbReference>
<reference evidence="7 8" key="1">
    <citation type="submission" date="2019-07" db="EMBL/GenBank/DDBJ databases">
        <title>Genomic Encyclopedia of Type Strains, Phase IV (KMG-IV): sequencing the most valuable type-strain genomes for metagenomic binning, comparative biology and taxonomic classification.</title>
        <authorList>
            <person name="Goeker M."/>
        </authorList>
    </citation>
    <scope>NUCLEOTIDE SEQUENCE [LARGE SCALE GENOMIC DNA]</scope>
    <source>
        <strain evidence="7 8">DSM 18961</strain>
    </source>
</reference>
<name>A0A5S5DVR2_9FLAO</name>
<feature type="domain" description="Fumarate lyase N-terminal" evidence="6">
    <location>
        <begin position="25"/>
        <end position="300"/>
    </location>
</feature>
<evidence type="ECO:0000256" key="2">
    <source>
        <dbReference type="ARBA" id="ARBA00004941"/>
    </source>
</evidence>
<dbReference type="PRINTS" id="PR00149">
    <property type="entry name" value="FUMRATELYASE"/>
</dbReference>
<keyword evidence="5" id="KW-0963">Cytoplasm</keyword>
<keyword evidence="5 7" id="KW-0456">Lyase</keyword>
<dbReference type="RefSeq" id="WP_148870112.1">
    <property type="nucleotide sequence ID" value="NZ_VNIA01000002.1"/>
</dbReference>
<sequence>MKLWQKEYSINKKIENFTVGNDREIDLHIAKYDIEASLAHAKMLRSIHIITHEEFNKLQEGLSDLTKQIEEGSFQIEANFEDVHSKIEFELTQKYGEVGKKIHTARSRNDQVLVALQLYYKSELKTILQKTQTLFDTLLNLANTHKEKLLPGYTHLQVAMPSSFGLWFSGYAETLIDDVLLLQTTLKIVDQNPLGSAAGYGSSFPIDRELTTRELNFSTLKYNVIAAQLSRGKNERILASALGNLSNTLARFSMDICLYMSQNFGFITFPDELTTGSSIMPHKKNPDVFELIRGKCNQIQALQTEMLLITNNLPSGYHRDFQLLKENSIKAIESIKDILDIFNYTIQQIIVKEINLNDEKYRFLFTVDNINNLVVEGTPFREAYQKIGKQVEDGSYEPDTSKKHSHIGSIHNLGLEEIRKKFPIFS</sequence>
<accession>A0A5S5DVR2</accession>
<dbReference type="AlphaFoldDB" id="A0A5S5DVR2"/>
<dbReference type="OrthoDB" id="9769623at2"/>
<evidence type="ECO:0000256" key="4">
    <source>
        <dbReference type="ARBA" id="ARBA00022571"/>
    </source>
</evidence>
<dbReference type="EMBL" id="VNIA01000002">
    <property type="protein sequence ID" value="TYP99358.1"/>
    <property type="molecule type" value="Genomic_DNA"/>
</dbReference>
<dbReference type="InterPro" id="IPR024083">
    <property type="entry name" value="Fumarase/histidase_N"/>
</dbReference>
<protein>
    <recommendedName>
        <fullName evidence="3 5">Argininosuccinate lyase</fullName>
        <shortName evidence="5">ASAL</shortName>
        <ecNumber evidence="3 5">4.3.2.1</ecNumber>
    </recommendedName>
    <alternativeName>
        <fullName evidence="5">Arginosuccinase</fullName>
    </alternativeName>
</protein>
<dbReference type="PANTHER" id="PTHR43814">
    <property type="entry name" value="ARGININOSUCCINATE LYASE"/>
    <property type="match status" value="1"/>
</dbReference>
<comment type="subcellular location">
    <subcellularLocation>
        <location evidence="5">Cytoplasm</location>
    </subcellularLocation>
</comment>
<dbReference type="UniPathway" id="UPA00068">
    <property type="reaction ID" value="UER00114"/>
</dbReference>
<proteinExistence type="inferred from homology"/>
<keyword evidence="8" id="KW-1185">Reference proteome</keyword>
<dbReference type="GO" id="GO:0004056">
    <property type="term" value="F:argininosuccinate lyase activity"/>
    <property type="evidence" value="ECO:0007669"/>
    <property type="project" value="UniProtKB-UniRule"/>
</dbReference>
<dbReference type="InterPro" id="IPR008948">
    <property type="entry name" value="L-Aspartase-like"/>
</dbReference>
<dbReference type="GO" id="GO:0042450">
    <property type="term" value="P:L-arginine biosynthetic process via ornithine"/>
    <property type="evidence" value="ECO:0007669"/>
    <property type="project" value="UniProtKB-UniRule"/>
</dbReference>
<evidence type="ECO:0000313" key="8">
    <source>
        <dbReference type="Proteomes" id="UP000323136"/>
    </source>
</evidence>
<evidence type="ECO:0000256" key="5">
    <source>
        <dbReference type="HAMAP-Rule" id="MF_00006"/>
    </source>
</evidence>
<dbReference type="InterPro" id="IPR000362">
    <property type="entry name" value="Fumarate_lyase_fam"/>
</dbReference>
<keyword evidence="4 5" id="KW-0055">Arginine biosynthesis</keyword>
<dbReference type="InterPro" id="IPR020557">
    <property type="entry name" value="Fumarate_lyase_CS"/>
</dbReference>
<dbReference type="SUPFAM" id="SSF48557">
    <property type="entry name" value="L-aspartase-like"/>
    <property type="match status" value="1"/>
</dbReference>
<evidence type="ECO:0000313" key="7">
    <source>
        <dbReference type="EMBL" id="TYP99358.1"/>
    </source>
</evidence>
<dbReference type="Gene3D" id="1.20.200.10">
    <property type="entry name" value="Fumarase/aspartase (Central domain)"/>
    <property type="match status" value="1"/>
</dbReference>
<dbReference type="Pfam" id="PF00206">
    <property type="entry name" value="Lyase_1"/>
    <property type="match status" value="1"/>
</dbReference>
<dbReference type="PANTHER" id="PTHR43814:SF1">
    <property type="entry name" value="ARGININOSUCCINATE LYASE"/>
    <property type="match status" value="1"/>
</dbReference>
<comment type="caution">
    <text evidence="7">The sequence shown here is derived from an EMBL/GenBank/DDBJ whole genome shotgun (WGS) entry which is preliminary data.</text>
</comment>
<dbReference type="Proteomes" id="UP000323136">
    <property type="component" value="Unassembled WGS sequence"/>
</dbReference>
<dbReference type="InterPro" id="IPR009049">
    <property type="entry name" value="Argininosuccinate_lyase"/>
</dbReference>
<organism evidence="7 8">
    <name type="scientific">Tenacibaculum adriaticum</name>
    <dbReference type="NCBI Taxonomy" id="413713"/>
    <lineage>
        <taxon>Bacteria</taxon>
        <taxon>Pseudomonadati</taxon>
        <taxon>Bacteroidota</taxon>
        <taxon>Flavobacteriia</taxon>
        <taxon>Flavobacteriales</taxon>
        <taxon>Flavobacteriaceae</taxon>
        <taxon>Tenacibaculum</taxon>
    </lineage>
</organism>
<dbReference type="NCBIfam" id="TIGR00838">
    <property type="entry name" value="argH"/>
    <property type="match status" value="1"/>
</dbReference>
<gene>
    <name evidence="5" type="primary">argH</name>
    <name evidence="7" type="ORF">C7447_102680</name>
</gene>
<dbReference type="InterPro" id="IPR022761">
    <property type="entry name" value="Fumarate_lyase_N"/>
</dbReference>
<comment type="pathway">
    <text evidence="2 5">Amino-acid biosynthesis; L-arginine biosynthesis; L-arginine from L-ornithine and carbamoyl phosphate: step 3/3.</text>
</comment>
<evidence type="ECO:0000256" key="3">
    <source>
        <dbReference type="ARBA" id="ARBA00012338"/>
    </source>
</evidence>
<comment type="similarity">
    <text evidence="5">Belongs to the lyase 1 family. Argininosuccinate lyase subfamily.</text>
</comment>
<dbReference type="PRINTS" id="PR00145">
    <property type="entry name" value="ARGSUCLYASE"/>
</dbReference>
<dbReference type="HAMAP" id="MF_00006">
    <property type="entry name" value="Arg_succ_lyase"/>
    <property type="match status" value="1"/>
</dbReference>
<dbReference type="Gene3D" id="1.10.40.30">
    <property type="entry name" value="Fumarase/aspartase (C-terminal domain)"/>
    <property type="match status" value="1"/>
</dbReference>
<evidence type="ECO:0000256" key="1">
    <source>
        <dbReference type="ARBA" id="ARBA00000985"/>
    </source>
</evidence>
<dbReference type="GO" id="GO:0005829">
    <property type="term" value="C:cytosol"/>
    <property type="evidence" value="ECO:0007669"/>
    <property type="project" value="TreeGrafter"/>
</dbReference>